<name>G9NIM3_HYPAI</name>
<dbReference type="Proteomes" id="UP000005426">
    <property type="component" value="Unassembled WGS sequence"/>
</dbReference>
<protein>
    <submittedName>
        <fullName evidence="2">Uncharacterized protein</fullName>
    </submittedName>
</protein>
<feature type="transmembrane region" description="Helical" evidence="1">
    <location>
        <begin position="95"/>
        <end position="115"/>
    </location>
</feature>
<organism evidence="2 3">
    <name type="scientific">Hypocrea atroviridis (strain ATCC 20476 / IMI 206040)</name>
    <name type="common">Trichoderma atroviride</name>
    <dbReference type="NCBI Taxonomy" id="452589"/>
    <lineage>
        <taxon>Eukaryota</taxon>
        <taxon>Fungi</taxon>
        <taxon>Dikarya</taxon>
        <taxon>Ascomycota</taxon>
        <taxon>Pezizomycotina</taxon>
        <taxon>Sordariomycetes</taxon>
        <taxon>Hypocreomycetidae</taxon>
        <taxon>Hypocreales</taxon>
        <taxon>Hypocreaceae</taxon>
        <taxon>Trichoderma</taxon>
    </lineage>
</organism>
<feature type="transmembrane region" description="Helical" evidence="1">
    <location>
        <begin position="140"/>
        <end position="160"/>
    </location>
</feature>
<sequence length="199" mass="23558">MRQMMRAEGKRGRKKYIPHHLYTQERNLLEATHRILYLVDQADSGFIPMVLTRQSLYNTLFFLSIIVFLRCVAFFPFLSFFFCVVCVICYKEAALLFLFEPVLNFLSLLIDTSFLKRRVFWALERFLEGREERGEGKMEVGGPLFFVIFFFFSFFLGIFLRKIEILKSWRKKHGNRLVDVLYGDGDVCAKIGRKLCEEL</sequence>
<keyword evidence="1" id="KW-0472">Membrane</keyword>
<reference evidence="2 3" key="1">
    <citation type="journal article" date="2011" name="Genome Biol.">
        <title>Comparative genome sequence analysis underscores mycoparasitism as the ancestral life style of Trichoderma.</title>
        <authorList>
            <person name="Kubicek C.P."/>
            <person name="Herrera-Estrella A."/>
            <person name="Seidl-Seiboth V."/>
            <person name="Martinez D.A."/>
            <person name="Druzhinina I.S."/>
            <person name="Thon M."/>
            <person name="Zeilinger S."/>
            <person name="Casas-Flores S."/>
            <person name="Horwitz B.A."/>
            <person name="Mukherjee P.K."/>
            <person name="Mukherjee M."/>
            <person name="Kredics L."/>
            <person name="Alcaraz L.D."/>
            <person name="Aerts A."/>
            <person name="Antal Z."/>
            <person name="Atanasova L."/>
            <person name="Cervantes-Badillo M.G."/>
            <person name="Challacombe J."/>
            <person name="Chertkov O."/>
            <person name="McCluskey K."/>
            <person name="Coulpier F."/>
            <person name="Deshpande N."/>
            <person name="von Doehren H."/>
            <person name="Ebbole D.J."/>
            <person name="Esquivel-Naranjo E.U."/>
            <person name="Fekete E."/>
            <person name="Flipphi M."/>
            <person name="Glaser F."/>
            <person name="Gomez-Rodriguez E.Y."/>
            <person name="Gruber S."/>
            <person name="Han C."/>
            <person name="Henrissat B."/>
            <person name="Hermosa R."/>
            <person name="Hernandez-Onate M."/>
            <person name="Karaffa L."/>
            <person name="Kosti I."/>
            <person name="Le Crom S."/>
            <person name="Lindquist E."/>
            <person name="Lucas S."/>
            <person name="Luebeck M."/>
            <person name="Luebeck P.S."/>
            <person name="Margeot A."/>
            <person name="Metz B."/>
            <person name="Misra M."/>
            <person name="Nevalainen H."/>
            <person name="Omann M."/>
            <person name="Packer N."/>
            <person name="Perrone G."/>
            <person name="Uresti-Rivera E.E."/>
            <person name="Salamov A."/>
            <person name="Schmoll M."/>
            <person name="Seiboth B."/>
            <person name="Shapiro H."/>
            <person name="Sukno S."/>
            <person name="Tamayo-Ramos J.A."/>
            <person name="Tisch D."/>
            <person name="Wiest A."/>
            <person name="Wilkinson H.H."/>
            <person name="Zhang M."/>
            <person name="Coutinho P.M."/>
            <person name="Kenerley C.M."/>
            <person name="Monte E."/>
            <person name="Baker S.E."/>
            <person name="Grigoriev I.V."/>
        </authorList>
    </citation>
    <scope>NUCLEOTIDE SEQUENCE [LARGE SCALE GENOMIC DNA]</scope>
    <source>
        <strain evidence="3">ATCC 20476 / IMI 206040</strain>
    </source>
</reference>
<gene>
    <name evidence="2" type="ORF">TRIATDRAFT_297565</name>
</gene>
<dbReference type="AlphaFoldDB" id="G9NIM3"/>
<evidence type="ECO:0000313" key="2">
    <source>
        <dbReference type="EMBL" id="EHK49633.1"/>
    </source>
</evidence>
<keyword evidence="1" id="KW-0812">Transmembrane</keyword>
<feature type="transmembrane region" description="Helical" evidence="1">
    <location>
        <begin position="60"/>
        <end position="88"/>
    </location>
</feature>
<evidence type="ECO:0000256" key="1">
    <source>
        <dbReference type="SAM" id="Phobius"/>
    </source>
</evidence>
<dbReference type="EMBL" id="ABDG02000016">
    <property type="protein sequence ID" value="EHK49633.1"/>
    <property type="molecule type" value="Genomic_DNA"/>
</dbReference>
<dbReference type="HOGENOM" id="CLU_1372378_0_0_1"/>
<keyword evidence="3" id="KW-1185">Reference proteome</keyword>
<keyword evidence="1" id="KW-1133">Transmembrane helix</keyword>
<accession>G9NIM3</accession>
<comment type="caution">
    <text evidence="2">The sequence shown here is derived from an EMBL/GenBank/DDBJ whole genome shotgun (WGS) entry which is preliminary data.</text>
</comment>
<evidence type="ECO:0000313" key="3">
    <source>
        <dbReference type="Proteomes" id="UP000005426"/>
    </source>
</evidence>
<proteinExistence type="predicted"/>